<keyword evidence="2" id="KW-1185">Reference proteome</keyword>
<gene>
    <name evidence="1" type="ORF">NIES592_11685</name>
</gene>
<evidence type="ECO:0000313" key="2">
    <source>
        <dbReference type="Proteomes" id="UP000186391"/>
    </source>
</evidence>
<comment type="caution">
    <text evidence="1">The sequence shown here is derived from an EMBL/GenBank/DDBJ whole genome shotgun (WGS) entry which is preliminary data.</text>
</comment>
<protein>
    <submittedName>
        <fullName evidence="1">Cytochrome B6</fullName>
    </submittedName>
</protein>
<dbReference type="Pfam" id="PF11061">
    <property type="entry name" value="Tsr0524-like"/>
    <property type="match status" value="1"/>
</dbReference>
<sequence>MEIGQKVKVLRLRDRVPAPIVKRLGQIGTIEGYKMTDGSSVGIVVKFDDNFSTWFFEDELKLVQ</sequence>
<proteinExistence type="predicted"/>
<dbReference type="Proteomes" id="UP000186391">
    <property type="component" value="Unassembled WGS sequence"/>
</dbReference>
<dbReference type="GeneID" id="35795953"/>
<accession>A0A1U7GZL6</accession>
<evidence type="ECO:0000313" key="1">
    <source>
        <dbReference type="EMBL" id="OKH13982.1"/>
    </source>
</evidence>
<name>A0A1U7GZL6_9CYAN</name>
<dbReference type="EMBL" id="MRCA01000005">
    <property type="protein sequence ID" value="OKH13982.1"/>
    <property type="molecule type" value="Genomic_DNA"/>
</dbReference>
<reference evidence="1 2" key="1">
    <citation type="submission" date="2016-11" db="EMBL/GenBank/DDBJ databases">
        <title>Draft Genome Sequences of Nine Cyanobacterial Strains from Diverse Habitats.</title>
        <authorList>
            <person name="Zhu T."/>
            <person name="Hou S."/>
            <person name="Lu X."/>
            <person name="Hess W.R."/>
        </authorList>
    </citation>
    <scope>NUCLEOTIDE SEQUENCE [LARGE SCALE GENOMIC DNA]</scope>
    <source>
        <strain evidence="1 2">NIES-592</strain>
    </source>
</reference>
<dbReference type="InterPro" id="IPR021291">
    <property type="entry name" value="Tsr0524-like"/>
</dbReference>
<dbReference type="OrthoDB" id="426811at2"/>
<dbReference type="AlphaFoldDB" id="A0A1U7GZL6"/>
<organism evidence="1 2">
    <name type="scientific">Fischerella major NIES-592</name>
    <dbReference type="NCBI Taxonomy" id="210994"/>
    <lineage>
        <taxon>Bacteria</taxon>
        <taxon>Bacillati</taxon>
        <taxon>Cyanobacteriota</taxon>
        <taxon>Cyanophyceae</taxon>
        <taxon>Nostocales</taxon>
        <taxon>Hapalosiphonaceae</taxon>
        <taxon>Fischerella</taxon>
    </lineage>
</organism>
<dbReference type="RefSeq" id="WP_009453891.1">
    <property type="nucleotide sequence ID" value="NZ_MRCA01000005.1"/>
</dbReference>